<evidence type="ECO:0000313" key="2">
    <source>
        <dbReference type="EMBL" id="KAL3504338.1"/>
    </source>
</evidence>
<evidence type="ECO:0000313" key="3">
    <source>
        <dbReference type="Proteomes" id="UP001630127"/>
    </source>
</evidence>
<organism evidence="2 3">
    <name type="scientific">Cinchona calisaya</name>
    <dbReference type="NCBI Taxonomy" id="153742"/>
    <lineage>
        <taxon>Eukaryota</taxon>
        <taxon>Viridiplantae</taxon>
        <taxon>Streptophyta</taxon>
        <taxon>Embryophyta</taxon>
        <taxon>Tracheophyta</taxon>
        <taxon>Spermatophyta</taxon>
        <taxon>Magnoliopsida</taxon>
        <taxon>eudicotyledons</taxon>
        <taxon>Gunneridae</taxon>
        <taxon>Pentapetalae</taxon>
        <taxon>asterids</taxon>
        <taxon>lamiids</taxon>
        <taxon>Gentianales</taxon>
        <taxon>Rubiaceae</taxon>
        <taxon>Cinchonoideae</taxon>
        <taxon>Cinchoneae</taxon>
        <taxon>Cinchona</taxon>
    </lineage>
</organism>
<name>A0ABD2YBH8_9GENT</name>
<sequence length="224" mass="25546">MPFESRQGSSDNILAGEDFYSGNFMLTENPTKKVVKMIRKVKKNTINQLNLEEETTISGGFGYAILEHQTVVEPRLSPQREKEDAQINTRKRKASNSPGQGDRTIPETEVPKFLESTGMEEVHIPIVLVESSKDDEEVVEIPRVFSFKNFPIFKFPLQMDSFIDELETFDVVLVIDMPLTEGGQGNTIREEYQCCLKAEKKVAQLREQLQAFEKTKEPDEVVLK</sequence>
<accession>A0ABD2YBH8</accession>
<gene>
    <name evidence="2" type="ORF">ACH5RR_034179</name>
</gene>
<dbReference type="AlphaFoldDB" id="A0ABD2YBH8"/>
<dbReference type="EMBL" id="JBJUIK010000014">
    <property type="protein sequence ID" value="KAL3504338.1"/>
    <property type="molecule type" value="Genomic_DNA"/>
</dbReference>
<protein>
    <submittedName>
        <fullName evidence="2">Uncharacterized protein</fullName>
    </submittedName>
</protein>
<evidence type="ECO:0000256" key="1">
    <source>
        <dbReference type="SAM" id="MobiDB-lite"/>
    </source>
</evidence>
<reference evidence="2 3" key="1">
    <citation type="submission" date="2024-11" db="EMBL/GenBank/DDBJ databases">
        <title>A near-complete genome assembly of Cinchona calisaya.</title>
        <authorList>
            <person name="Lian D.C."/>
            <person name="Zhao X.W."/>
            <person name="Wei L."/>
        </authorList>
    </citation>
    <scope>NUCLEOTIDE SEQUENCE [LARGE SCALE GENOMIC DNA]</scope>
    <source>
        <tissue evidence="2">Nenye</tissue>
    </source>
</reference>
<dbReference type="Proteomes" id="UP001630127">
    <property type="component" value="Unassembled WGS sequence"/>
</dbReference>
<feature type="region of interest" description="Disordered" evidence="1">
    <location>
        <begin position="75"/>
        <end position="106"/>
    </location>
</feature>
<comment type="caution">
    <text evidence="2">The sequence shown here is derived from an EMBL/GenBank/DDBJ whole genome shotgun (WGS) entry which is preliminary data.</text>
</comment>
<proteinExistence type="predicted"/>
<keyword evidence="3" id="KW-1185">Reference proteome</keyword>